<evidence type="ECO:0000313" key="4">
    <source>
        <dbReference type="Proteomes" id="UP000464378"/>
    </source>
</evidence>
<evidence type="ECO:0000256" key="1">
    <source>
        <dbReference type="SAM" id="MobiDB-lite"/>
    </source>
</evidence>
<dbReference type="KEGG" id="tim:GMBLW1_19560"/>
<accession>A0A6C2YKV1</accession>
<feature type="transmembrane region" description="Helical" evidence="2">
    <location>
        <begin position="274"/>
        <end position="303"/>
    </location>
</feature>
<feature type="transmembrane region" description="Helical" evidence="2">
    <location>
        <begin position="385"/>
        <end position="404"/>
    </location>
</feature>
<feature type="compositionally biased region" description="Basic and acidic residues" evidence="1">
    <location>
        <begin position="65"/>
        <end position="76"/>
    </location>
</feature>
<sequence length="516" mass="57581">MMPDSDSTAAVPAGLNASSGTHSGDGSSGNGLVRTVFAMLMLLSLAVCAARIVGAERIYEPSLFRSDRPDGYRQNDPDPPPRSWPKLRPEPSPMFSSNDRSRWATVRALVDEGRFSIGQRIPDASKPSGYRDEGIIFEDDYASVDRILNPETQHFYSSKPPLLTLIVAGQYWFLKQTVGLSIVHDRWPVVVTILLVTNLLPMWGFLVLMRRLILRWSQQPWTQLVAFAVACFGMYLIPFSNTLNNHSLGMVLALAAVAPILLTPAGESLSRRSALLAGLAAGGLFTLELPALSLVVGLGVLLALRERRCVAAFAFGAFLPMLALAVSMVVATGELIPAYAKFGSEWYEYPGSHWLKLRVAGARGIDAADEPKWRYAFHLLVGHHGMFSLTPIWLLSVLGMAGAFRQAIVERFRGDWLTTIGGLMLMVSVVVIGFYIAKTNNYGGWTAGPRWLFWLTPIWLVLMLPVLDRWAGIRWRERTVLALLGISAFTVFYPLINPWRHPWLYQLCEYYYWLRY</sequence>
<feature type="region of interest" description="Disordered" evidence="1">
    <location>
        <begin position="65"/>
        <end position="99"/>
    </location>
</feature>
<protein>
    <recommendedName>
        <fullName evidence="5">DUF2142 domain-containing protein</fullName>
    </recommendedName>
</protein>
<evidence type="ECO:0000313" key="3">
    <source>
        <dbReference type="EMBL" id="VIP02004.1"/>
    </source>
</evidence>
<keyword evidence="2" id="KW-1133">Transmembrane helix</keyword>
<dbReference type="InParanoid" id="A0A6C2YKV1"/>
<evidence type="ECO:0008006" key="5">
    <source>
        <dbReference type="Google" id="ProtNLM"/>
    </source>
</evidence>
<feature type="transmembrane region" description="Helical" evidence="2">
    <location>
        <begin position="310"/>
        <end position="331"/>
    </location>
</feature>
<keyword evidence="4" id="KW-1185">Reference proteome</keyword>
<name>A0A6C2YKV1_9BACT</name>
<evidence type="ECO:0000256" key="2">
    <source>
        <dbReference type="SAM" id="Phobius"/>
    </source>
</evidence>
<feature type="transmembrane region" description="Helical" evidence="2">
    <location>
        <begin position="246"/>
        <end position="262"/>
    </location>
</feature>
<dbReference type="EMBL" id="LR593887">
    <property type="protein sequence ID" value="VTS00099.1"/>
    <property type="molecule type" value="Genomic_DNA"/>
</dbReference>
<keyword evidence="2" id="KW-0812">Transmembrane</keyword>
<feature type="transmembrane region" description="Helical" evidence="2">
    <location>
        <begin position="221"/>
        <end position="239"/>
    </location>
</feature>
<reference evidence="3" key="1">
    <citation type="submission" date="2019-04" db="EMBL/GenBank/DDBJ databases">
        <authorList>
            <consortium name="Science for Life Laboratories"/>
        </authorList>
    </citation>
    <scope>NUCLEOTIDE SEQUENCE</scope>
    <source>
        <strain evidence="3">MBLW1</strain>
    </source>
</reference>
<proteinExistence type="predicted"/>
<keyword evidence="2" id="KW-0472">Membrane</keyword>
<feature type="transmembrane region" description="Helical" evidence="2">
    <location>
        <begin position="189"/>
        <end position="209"/>
    </location>
</feature>
<organism evidence="3">
    <name type="scientific">Tuwongella immobilis</name>
    <dbReference type="NCBI Taxonomy" id="692036"/>
    <lineage>
        <taxon>Bacteria</taxon>
        <taxon>Pseudomonadati</taxon>
        <taxon>Planctomycetota</taxon>
        <taxon>Planctomycetia</taxon>
        <taxon>Gemmatales</taxon>
        <taxon>Gemmataceae</taxon>
        <taxon>Tuwongella</taxon>
    </lineage>
</organism>
<feature type="transmembrane region" description="Helical" evidence="2">
    <location>
        <begin position="449"/>
        <end position="467"/>
    </location>
</feature>
<feature type="transmembrane region" description="Helical" evidence="2">
    <location>
        <begin position="479"/>
        <end position="496"/>
    </location>
</feature>
<feature type="transmembrane region" description="Helical" evidence="2">
    <location>
        <begin position="416"/>
        <end position="437"/>
    </location>
</feature>
<dbReference type="AlphaFoldDB" id="A0A6C2YKV1"/>
<dbReference type="Proteomes" id="UP000464378">
    <property type="component" value="Chromosome"/>
</dbReference>
<dbReference type="EMBL" id="LR586016">
    <property type="protein sequence ID" value="VIP02004.1"/>
    <property type="molecule type" value="Genomic_DNA"/>
</dbReference>
<feature type="transmembrane region" description="Helical" evidence="2">
    <location>
        <begin position="32"/>
        <end position="53"/>
    </location>
</feature>
<gene>
    <name evidence="3" type="ORF">GMBLW1_19560</name>
</gene>
<dbReference type="RefSeq" id="WP_162657225.1">
    <property type="nucleotide sequence ID" value="NZ_LR593887.1"/>
</dbReference>
<feature type="region of interest" description="Disordered" evidence="1">
    <location>
        <begin position="1"/>
        <end position="28"/>
    </location>
</feature>